<keyword evidence="3" id="KW-1185">Reference proteome</keyword>
<accession>A0A840QPF1</accession>
<keyword evidence="1" id="KW-0472">Membrane</keyword>
<dbReference type="Proteomes" id="UP000551878">
    <property type="component" value="Unassembled WGS sequence"/>
</dbReference>
<dbReference type="InterPro" id="IPR053046">
    <property type="entry name" value="ABC-5_transporter"/>
</dbReference>
<dbReference type="PRINTS" id="PR02026">
    <property type="entry name" value="YTRCYTRDABC"/>
</dbReference>
<feature type="transmembrane region" description="Helical" evidence="1">
    <location>
        <begin position="16"/>
        <end position="35"/>
    </location>
</feature>
<evidence type="ECO:0000256" key="1">
    <source>
        <dbReference type="SAM" id="Phobius"/>
    </source>
</evidence>
<feature type="transmembrane region" description="Helical" evidence="1">
    <location>
        <begin position="286"/>
        <end position="307"/>
    </location>
</feature>
<dbReference type="InterPro" id="IPR023264">
    <property type="entry name" value="ABC_transptr_acetoin_YtrC/YtrD"/>
</dbReference>
<feature type="transmembrane region" description="Helical" evidence="1">
    <location>
        <begin position="108"/>
        <end position="133"/>
    </location>
</feature>
<dbReference type="PANTHER" id="PTHR39177">
    <property type="entry name" value="ABC TRANSPORTER PERMEASE YTRC-RELATED"/>
    <property type="match status" value="1"/>
</dbReference>
<proteinExistence type="predicted"/>
<keyword evidence="1" id="KW-0812">Transmembrane</keyword>
<keyword evidence="1" id="KW-1133">Transmembrane helix</keyword>
<dbReference type="AlphaFoldDB" id="A0A840QPF1"/>
<protein>
    <submittedName>
        <fullName evidence="2">ABC-2 type transport system permease protein</fullName>
    </submittedName>
</protein>
<name>A0A840QPF1_9BACI</name>
<reference evidence="2 3" key="1">
    <citation type="submission" date="2020-08" db="EMBL/GenBank/DDBJ databases">
        <title>Genomic Encyclopedia of Type Strains, Phase IV (KMG-IV): sequencing the most valuable type-strain genomes for metagenomic binning, comparative biology and taxonomic classification.</title>
        <authorList>
            <person name="Goeker M."/>
        </authorList>
    </citation>
    <scope>NUCLEOTIDE SEQUENCE [LARGE SCALE GENOMIC DNA]</scope>
    <source>
        <strain evidence="2 3">DSM 24696</strain>
    </source>
</reference>
<feature type="transmembrane region" description="Helical" evidence="1">
    <location>
        <begin position="180"/>
        <end position="197"/>
    </location>
</feature>
<feature type="transmembrane region" description="Helical" evidence="1">
    <location>
        <begin position="153"/>
        <end position="173"/>
    </location>
</feature>
<dbReference type="RefSeq" id="WP_184663736.1">
    <property type="nucleotide sequence ID" value="NZ_JACHHB010000005.1"/>
</dbReference>
<dbReference type="PANTHER" id="PTHR39177:SF1">
    <property type="entry name" value="ABC TRANSPORTER PERMEASE YTRC-RELATED"/>
    <property type="match status" value="1"/>
</dbReference>
<evidence type="ECO:0000313" key="2">
    <source>
        <dbReference type="EMBL" id="MBB5173286.1"/>
    </source>
</evidence>
<evidence type="ECO:0000313" key="3">
    <source>
        <dbReference type="Proteomes" id="UP000551878"/>
    </source>
</evidence>
<organism evidence="2 3">
    <name type="scientific">Texcoconibacillus texcoconensis</name>
    <dbReference type="NCBI Taxonomy" id="1095777"/>
    <lineage>
        <taxon>Bacteria</taxon>
        <taxon>Bacillati</taxon>
        <taxon>Bacillota</taxon>
        <taxon>Bacilli</taxon>
        <taxon>Bacillales</taxon>
        <taxon>Bacillaceae</taxon>
        <taxon>Texcoconibacillus</taxon>
    </lineage>
</organism>
<feature type="transmembrane region" description="Helical" evidence="1">
    <location>
        <begin position="244"/>
        <end position="266"/>
    </location>
</feature>
<comment type="caution">
    <text evidence="2">The sequence shown here is derived from an EMBL/GenBank/DDBJ whole genome shotgun (WGS) entry which is preliminary data.</text>
</comment>
<feature type="transmembrane region" description="Helical" evidence="1">
    <location>
        <begin position="319"/>
        <end position="337"/>
    </location>
</feature>
<dbReference type="Pfam" id="PF12730">
    <property type="entry name" value="ABC2_membrane_4"/>
    <property type="match status" value="1"/>
</dbReference>
<gene>
    <name evidence="2" type="ORF">HNQ41_001455</name>
</gene>
<sequence>MFHKALWLWNWKQTRIMLGIMFVVLFMSFPFYALVSMEGWRDRIERIDRYTIADITARDIYNVFVNPGSGVFMVFVLVILAGMMIGLERNTRKHDFLLSWPFHRRDIFFSKWLMGTLAIITFFVFNVGLAYIIVSNSEFAPILNDIQMTSDLIVRLIGFILFFTFALLIGTIAGEMISQVILTLIFSVLPFGLIILIDEGLRIHTSTTTSNLINYYEWISYITLPYYMVLERPYQSDLSMYEPFILETFIVITGTVIFLILGMFLYERNKVEHNGEFLIFKLLQPVLNTGIVVCFGLLGGMFIRSFIPFQLSNGSLFGIFLYWIGFNLFAFFAYLLVRRLQRMNITLKSKT</sequence>
<dbReference type="EMBL" id="JACHHB010000005">
    <property type="protein sequence ID" value="MBB5173286.1"/>
    <property type="molecule type" value="Genomic_DNA"/>
</dbReference>
<feature type="transmembrane region" description="Helical" evidence="1">
    <location>
        <begin position="68"/>
        <end position="87"/>
    </location>
</feature>